<dbReference type="AlphaFoldDB" id="A0A9W9Z087"/>
<reference evidence="2" key="1">
    <citation type="submission" date="2023-01" db="EMBL/GenBank/DDBJ databases">
        <title>Genome assembly of the deep-sea coral Lophelia pertusa.</title>
        <authorList>
            <person name="Herrera S."/>
            <person name="Cordes E."/>
        </authorList>
    </citation>
    <scope>NUCLEOTIDE SEQUENCE</scope>
    <source>
        <strain evidence="2">USNM1676648</strain>
        <tissue evidence="2">Polyp</tissue>
    </source>
</reference>
<evidence type="ECO:0000313" key="2">
    <source>
        <dbReference type="EMBL" id="KAJ7372650.1"/>
    </source>
</evidence>
<gene>
    <name evidence="2" type="ORF">OS493_017922</name>
</gene>
<dbReference type="Proteomes" id="UP001163046">
    <property type="component" value="Unassembled WGS sequence"/>
</dbReference>
<evidence type="ECO:0000313" key="3">
    <source>
        <dbReference type="Proteomes" id="UP001163046"/>
    </source>
</evidence>
<sequence length="289" mass="32672">MAHFRCHLEIKLNRTVFKGALLTLPFIATSVVELINTTKARSVEMGQSLSELIEEKERDEKTFKEALHLRKIERTMRQKFEENKARMYIDALNDECLPIICAVDKFYEFLVNVKKVHGAPEEDAFDIGKKLKKHLHGDYLTELITLLGGVLGNVLDTQTTGVVEERQTHVVYANRSVIRIDYYLYYTKISVGDVTITALFYYVQVGVIDMTRVRLPVLIYELTRATESQRLGKAGEALKGIADSSKRLHEAVQTLSSAARFTHDSTVDQKQGTGGSSEMDRQQGAGVRQ</sequence>
<name>A0A9W9Z087_9CNID</name>
<keyword evidence="3" id="KW-1185">Reference proteome</keyword>
<dbReference type="OrthoDB" id="10573013at2759"/>
<evidence type="ECO:0000256" key="1">
    <source>
        <dbReference type="SAM" id="MobiDB-lite"/>
    </source>
</evidence>
<protein>
    <submittedName>
        <fullName evidence="2">Uncharacterized protein</fullName>
    </submittedName>
</protein>
<accession>A0A9W9Z087</accession>
<dbReference type="EMBL" id="MU826835">
    <property type="protein sequence ID" value="KAJ7372650.1"/>
    <property type="molecule type" value="Genomic_DNA"/>
</dbReference>
<feature type="region of interest" description="Disordered" evidence="1">
    <location>
        <begin position="256"/>
        <end position="289"/>
    </location>
</feature>
<organism evidence="2 3">
    <name type="scientific">Desmophyllum pertusum</name>
    <dbReference type="NCBI Taxonomy" id="174260"/>
    <lineage>
        <taxon>Eukaryota</taxon>
        <taxon>Metazoa</taxon>
        <taxon>Cnidaria</taxon>
        <taxon>Anthozoa</taxon>
        <taxon>Hexacorallia</taxon>
        <taxon>Scleractinia</taxon>
        <taxon>Caryophylliina</taxon>
        <taxon>Caryophylliidae</taxon>
        <taxon>Desmophyllum</taxon>
    </lineage>
</organism>
<comment type="caution">
    <text evidence="2">The sequence shown here is derived from an EMBL/GenBank/DDBJ whole genome shotgun (WGS) entry which is preliminary data.</text>
</comment>
<proteinExistence type="predicted"/>